<evidence type="ECO:0000313" key="9">
    <source>
        <dbReference type="Proteomes" id="UP001497623"/>
    </source>
</evidence>
<name>A0AAV2S3C1_MEGNR</name>
<dbReference type="InterPro" id="IPR013087">
    <property type="entry name" value="Znf_C2H2_type"/>
</dbReference>
<sequence length="456" mass="46908">MLTSSNNHYLRPEYLSPLQGSSIELDAKKSPLALLAQTCSSIGADMGNKGSITSADKSKQGKSSPGAKSPGAANTTSPDSENKNTTSSFKPYEKKIKEEHDDRVSPKRASPGARSPTGSVGNPPGERSSSRGSDSGRCSSRTHEPPTSSPGGSTRAASPVTPKTSPISLHSSGLSSLGDLSKDPLAAYRLAPSLYPHLALSLDPMLGAAGLSALTAKVPTSCSSSSPSLSSPYVGYARVKTASGTETVIPVCRDPYCTGCSINAHAAQVVNGTCPPACSQCAQVQAHTKSLAALPGLIPTLPATSMSGLYPPPGLIGGSHQPYVCNWIASDNYCGKRFGSSEELLQHLRSHTNLSTSESSLSLHAAAAAAASHPGLHPLLAGHLPRGYPTPPLSPLSAARYHPYHKSALLSAAAHLPPTSPLPPAVFSAAALSGLAPHPLSAYYSPYSLYARGLHS</sequence>
<dbReference type="GO" id="GO:0045892">
    <property type="term" value="P:negative regulation of DNA-templated transcription"/>
    <property type="evidence" value="ECO:0007669"/>
    <property type="project" value="TreeGrafter"/>
</dbReference>
<protein>
    <recommendedName>
        <fullName evidence="7">C2H2-type domain-containing protein</fullName>
    </recommendedName>
</protein>
<comment type="caution">
    <text evidence="8">The sequence shown here is derived from an EMBL/GenBank/DDBJ whole genome shotgun (WGS) entry which is preliminary data.</text>
</comment>
<accession>A0AAV2S3C1</accession>
<proteinExistence type="inferred from homology"/>
<dbReference type="EMBL" id="CAXKWB010044848">
    <property type="protein sequence ID" value="CAL4161509.1"/>
    <property type="molecule type" value="Genomic_DNA"/>
</dbReference>
<keyword evidence="4" id="KW-0862">Zinc</keyword>
<feature type="domain" description="C2H2-type" evidence="7">
    <location>
        <begin position="323"/>
        <end position="356"/>
    </location>
</feature>
<evidence type="ECO:0000256" key="2">
    <source>
        <dbReference type="ARBA" id="ARBA00022723"/>
    </source>
</evidence>
<feature type="region of interest" description="Disordered" evidence="6">
    <location>
        <begin position="42"/>
        <end position="178"/>
    </location>
</feature>
<dbReference type="AlphaFoldDB" id="A0AAV2S3C1"/>
<evidence type="ECO:0000256" key="4">
    <source>
        <dbReference type="ARBA" id="ARBA00022833"/>
    </source>
</evidence>
<dbReference type="GO" id="GO:0008270">
    <property type="term" value="F:zinc ion binding"/>
    <property type="evidence" value="ECO:0007669"/>
    <property type="project" value="UniProtKB-KW"/>
</dbReference>
<feature type="compositionally biased region" description="Basic and acidic residues" evidence="6">
    <location>
        <begin position="91"/>
        <end position="105"/>
    </location>
</feature>
<keyword evidence="3 5" id="KW-0863">Zinc-finger</keyword>
<evidence type="ECO:0000256" key="3">
    <source>
        <dbReference type="ARBA" id="ARBA00022771"/>
    </source>
</evidence>
<evidence type="ECO:0000259" key="7">
    <source>
        <dbReference type="PROSITE" id="PS50157"/>
    </source>
</evidence>
<evidence type="ECO:0000256" key="6">
    <source>
        <dbReference type="SAM" id="MobiDB-lite"/>
    </source>
</evidence>
<dbReference type="GO" id="GO:0005634">
    <property type="term" value="C:nucleus"/>
    <property type="evidence" value="ECO:0007669"/>
    <property type="project" value="TreeGrafter"/>
</dbReference>
<evidence type="ECO:0000313" key="8">
    <source>
        <dbReference type="EMBL" id="CAL4161509.1"/>
    </source>
</evidence>
<keyword evidence="2" id="KW-0479">Metal-binding</keyword>
<reference evidence="8 9" key="1">
    <citation type="submission" date="2024-05" db="EMBL/GenBank/DDBJ databases">
        <authorList>
            <person name="Wallberg A."/>
        </authorList>
    </citation>
    <scope>NUCLEOTIDE SEQUENCE [LARGE SCALE GENOMIC DNA]</scope>
</reference>
<feature type="compositionally biased region" description="Low complexity" evidence="6">
    <location>
        <begin position="165"/>
        <end position="178"/>
    </location>
</feature>
<organism evidence="8 9">
    <name type="scientific">Meganyctiphanes norvegica</name>
    <name type="common">Northern krill</name>
    <name type="synonym">Thysanopoda norvegica</name>
    <dbReference type="NCBI Taxonomy" id="48144"/>
    <lineage>
        <taxon>Eukaryota</taxon>
        <taxon>Metazoa</taxon>
        <taxon>Ecdysozoa</taxon>
        <taxon>Arthropoda</taxon>
        <taxon>Crustacea</taxon>
        <taxon>Multicrustacea</taxon>
        <taxon>Malacostraca</taxon>
        <taxon>Eumalacostraca</taxon>
        <taxon>Eucarida</taxon>
        <taxon>Euphausiacea</taxon>
        <taxon>Euphausiidae</taxon>
        <taxon>Meganyctiphanes</taxon>
    </lineage>
</organism>
<evidence type="ECO:0000256" key="1">
    <source>
        <dbReference type="ARBA" id="ARBA00010144"/>
    </source>
</evidence>
<dbReference type="PANTHER" id="PTHR12522:SF4">
    <property type="entry name" value="ZINC FINGER PROTEIN ELBOW"/>
    <property type="match status" value="1"/>
</dbReference>
<gene>
    <name evidence="8" type="ORF">MNOR_LOCUS32646</name>
</gene>
<dbReference type="Gene3D" id="3.30.160.60">
    <property type="entry name" value="Classic Zinc Finger"/>
    <property type="match status" value="1"/>
</dbReference>
<dbReference type="InterPro" id="IPR051520">
    <property type="entry name" value="Elbow/Noc_ZnFinger"/>
</dbReference>
<evidence type="ECO:0000256" key="5">
    <source>
        <dbReference type="PROSITE-ProRule" id="PRU00042"/>
    </source>
</evidence>
<dbReference type="PANTHER" id="PTHR12522">
    <property type="entry name" value="ZINC-FINGER PROTEIN NOLZ1-RELATED"/>
    <property type="match status" value="1"/>
</dbReference>
<feature type="compositionally biased region" description="Polar residues" evidence="6">
    <location>
        <begin position="145"/>
        <end position="164"/>
    </location>
</feature>
<dbReference type="Proteomes" id="UP001497623">
    <property type="component" value="Unassembled WGS sequence"/>
</dbReference>
<keyword evidence="9" id="KW-1185">Reference proteome</keyword>
<feature type="compositionally biased region" description="Low complexity" evidence="6">
    <location>
        <begin position="130"/>
        <end position="139"/>
    </location>
</feature>
<dbReference type="PROSITE" id="PS50157">
    <property type="entry name" value="ZINC_FINGER_C2H2_2"/>
    <property type="match status" value="1"/>
</dbReference>
<feature type="compositionally biased region" description="Polar residues" evidence="6">
    <location>
        <begin position="72"/>
        <end position="89"/>
    </location>
</feature>
<comment type="similarity">
    <text evidence="1">Belongs to the Elbow/Noc family.</text>
</comment>